<dbReference type="Gene3D" id="1.20.120.350">
    <property type="entry name" value="Voltage-gated potassium channels. Chain C"/>
    <property type="match status" value="1"/>
</dbReference>
<feature type="non-terminal residue" evidence="14">
    <location>
        <position position="178"/>
    </location>
</feature>
<evidence type="ECO:0000256" key="1">
    <source>
        <dbReference type="ARBA" id="ARBA00004141"/>
    </source>
</evidence>
<feature type="transmembrane region" description="Helical" evidence="12">
    <location>
        <begin position="74"/>
        <end position="107"/>
    </location>
</feature>
<keyword evidence="5 12" id="KW-1133">Transmembrane helix</keyword>
<proteinExistence type="predicted"/>
<keyword evidence="3 12" id="KW-0812">Transmembrane</keyword>
<keyword evidence="2" id="KW-0813">Transport</keyword>
<keyword evidence="4" id="KW-0851">Voltage-gated channel</keyword>
<feature type="non-terminal residue" evidence="14">
    <location>
        <position position="1"/>
    </location>
</feature>
<keyword evidence="8 12" id="KW-0472">Membrane</keyword>
<evidence type="ECO:0000256" key="4">
    <source>
        <dbReference type="ARBA" id="ARBA00022882"/>
    </source>
</evidence>
<dbReference type="Pfam" id="PF00520">
    <property type="entry name" value="Ion_trans"/>
    <property type="match status" value="1"/>
</dbReference>
<name>A0A091N5J4_9PASS</name>
<evidence type="ECO:0000256" key="9">
    <source>
        <dbReference type="ARBA" id="ARBA00023180"/>
    </source>
</evidence>
<evidence type="ECO:0000256" key="5">
    <source>
        <dbReference type="ARBA" id="ARBA00022989"/>
    </source>
</evidence>
<dbReference type="FunFam" id="1.10.287.70:FF:000049">
    <property type="entry name" value="Voltage-dependent sodium channel 2"/>
    <property type="match status" value="1"/>
</dbReference>
<feature type="domain" description="Ion transport" evidence="13">
    <location>
        <begin position="1"/>
        <end position="178"/>
    </location>
</feature>
<evidence type="ECO:0000256" key="6">
    <source>
        <dbReference type="ARBA" id="ARBA00023053"/>
    </source>
</evidence>
<evidence type="ECO:0000256" key="11">
    <source>
        <dbReference type="ARBA" id="ARBA00023303"/>
    </source>
</evidence>
<dbReference type="GO" id="GO:0019228">
    <property type="term" value="P:neuronal action potential"/>
    <property type="evidence" value="ECO:0007669"/>
    <property type="project" value="TreeGrafter"/>
</dbReference>
<evidence type="ECO:0000256" key="3">
    <source>
        <dbReference type="ARBA" id="ARBA00022692"/>
    </source>
</evidence>
<reference evidence="14 15" key="1">
    <citation type="submission" date="2014-04" db="EMBL/GenBank/DDBJ databases">
        <title>Genome evolution of avian class.</title>
        <authorList>
            <person name="Zhang G."/>
            <person name="Li C."/>
        </authorList>
    </citation>
    <scope>NUCLEOTIDE SEQUENCE [LARGE SCALE GENOMIC DNA]</scope>
    <source>
        <strain evidence="14">BGI_N310</strain>
    </source>
</reference>
<dbReference type="InterPro" id="IPR043203">
    <property type="entry name" value="VGCC_Ca_Na"/>
</dbReference>
<dbReference type="PANTHER" id="PTHR10037">
    <property type="entry name" value="VOLTAGE-GATED CATION CHANNEL CALCIUM AND SODIUM"/>
    <property type="match status" value="1"/>
</dbReference>
<dbReference type="GO" id="GO:0005248">
    <property type="term" value="F:voltage-gated sodium channel activity"/>
    <property type="evidence" value="ECO:0007669"/>
    <property type="project" value="TreeGrafter"/>
</dbReference>
<dbReference type="Proteomes" id="UP000053537">
    <property type="component" value="Unassembled WGS sequence"/>
</dbReference>
<keyword evidence="15" id="KW-1185">Reference proteome</keyword>
<dbReference type="GO" id="GO:0001518">
    <property type="term" value="C:voltage-gated sodium channel complex"/>
    <property type="evidence" value="ECO:0007669"/>
    <property type="project" value="TreeGrafter"/>
</dbReference>
<keyword evidence="11 14" id="KW-0407">Ion channel</keyword>
<keyword evidence="6" id="KW-0915">Sodium</keyword>
<dbReference type="InterPro" id="IPR005821">
    <property type="entry name" value="Ion_trans_dom"/>
</dbReference>
<evidence type="ECO:0000313" key="15">
    <source>
        <dbReference type="Proteomes" id="UP000053537"/>
    </source>
</evidence>
<comment type="subcellular location">
    <subcellularLocation>
        <location evidence="1">Membrane</location>
        <topology evidence="1">Multi-pass membrane protein</topology>
    </subcellularLocation>
</comment>
<keyword evidence="10" id="KW-0739">Sodium transport</keyword>
<dbReference type="InterPro" id="IPR027359">
    <property type="entry name" value="Volt_channel_dom_sf"/>
</dbReference>
<evidence type="ECO:0000256" key="10">
    <source>
        <dbReference type="ARBA" id="ARBA00023201"/>
    </source>
</evidence>
<keyword evidence="9" id="KW-0325">Glycoprotein</keyword>
<evidence type="ECO:0000256" key="8">
    <source>
        <dbReference type="ARBA" id="ARBA00023136"/>
    </source>
</evidence>
<dbReference type="PANTHER" id="PTHR10037:SF208">
    <property type="entry name" value="SODIUM CHANNEL PROTEIN TYPE 10 SUBUNIT ALPHA"/>
    <property type="match status" value="1"/>
</dbReference>
<gene>
    <name evidence="14" type="ORF">N310_05076</name>
</gene>
<dbReference type="AlphaFoldDB" id="A0A091N5J4"/>
<evidence type="ECO:0000259" key="13">
    <source>
        <dbReference type="Pfam" id="PF00520"/>
    </source>
</evidence>
<dbReference type="Gene3D" id="1.10.287.70">
    <property type="match status" value="1"/>
</dbReference>
<organism evidence="14 15">
    <name type="scientific">Acanthisitta chloris</name>
    <name type="common">rifleman</name>
    <dbReference type="NCBI Taxonomy" id="57068"/>
    <lineage>
        <taxon>Eukaryota</taxon>
        <taxon>Metazoa</taxon>
        <taxon>Chordata</taxon>
        <taxon>Craniata</taxon>
        <taxon>Vertebrata</taxon>
        <taxon>Euteleostomi</taxon>
        <taxon>Archelosauria</taxon>
        <taxon>Archosauria</taxon>
        <taxon>Dinosauria</taxon>
        <taxon>Saurischia</taxon>
        <taxon>Theropoda</taxon>
        <taxon>Coelurosauria</taxon>
        <taxon>Aves</taxon>
        <taxon>Neognathae</taxon>
        <taxon>Neoaves</taxon>
        <taxon>Telluraves</taxon>
        <taxon>Australaves</taxon>
        <taxon>Passeriformes</taxon>
        <taxon>Acanthisittidae</taxon>
        <taxon>Acanthisitta</taxon>
    </lineage>
</organism>
<accession>A0A091N5J4</accession>
<evidence type="ECO:0000256" key="12">
    <source>
        <dbReference type="SAM" id="Phobius"/>
    </source>
</evidence>
<keyword evidence="7" id="KW-0406">Ion transport</keyword>
<protein>
    <submittedName>
        <fullName evidence="14">Sodium channel protein type 5 subunit alpha</fullName>
    </submittedName>
</protein>
<evidence type="ECO:0000313" key="14">
    <source>
        <dbReference type="EMBL" id="KFP85093.1"/>
    </source>
</evidence>
<evidence type="ECO:0000256" key="7">
    <source>
        <dbReference type="ARBA" id="ARBA00023065"/>
    </source>
</evidence>
<dbReference type="SUPFAM" id="SSF81324">
    <property type="entry name" value="Voltage-gated potassium channels"/>
    <property type="match status" value="1"/>
</dbReference>
<dbReference type="GO" id="GO:0086010">
    <property type="term" value="P:membrane depolarization during action potential"/>
    <property type="evidence" value="ECO:0007669"/>
    <property type="project" value="TreeGrafter"/>
</dbReference>
<sequence>VFTGIFTAEMIFKVIALDPYYYFQQGWNIFDSIIVTLSLMELGLSSMGNLSVLRSFRLLRVFKLAKSWPTLNTLIKIIGNSVGALGNLTLVLAIIVFIFAVVGMQLFGKSYLDNVKKISTTGNLPRWHMNDFFHSFLIIFRILCGEWIETMWDCMEVAGQPLCLLVFLLVMVIGNLVV</sequence>
<feature type="transmembrane region" description="Helical" evidence="12">
    <location>
        <begin position="157"/>
        <end position="177"/>
    </location>
</feature>
<dbReference type="EMBL" id="KK842955">
    <property type="protein sequence ID" value="KFP85093.1"/>
    <property type="molecule type" value="Genomic_DNA"/>
</dbReference>
<evidence type="ECO:0000256" key="2">
    <source>
        <dbReference type="ARBA" id="ARBA00022448"/>
    </source>
</evidence>